<keyword evidence="4 6" id="KW-1133">Transmembrane helix</keyword>
<evidence type="ECO:0000313" key="7">
    <source>
        <dbReference type="EMBL" id="MVX60621.1"/>
    </source>
</evidence>
<feature type="transmembrane region" description="Helical" evidence="6">
    <location>
        <begin position="227"/>
        <end position="248"/>
    </location>
</feature>
<evidence type="ECO:0000256" key="2">
    <source>
        <dbReference type="ARBA" id="ARBA00009142"/>
    </source>
</evidence>
<evidence type="ECO:0000256" key="5">
    <source>
        <dbReference type="ARBA" id="ARBA00023136"/>
    </source>
</evidence>
<evidence type="ECO:0000256" key="6">
    <source>
        <dbReference type="RuleBase" id="RU363041"/>
    </source>
</evidence>
<comment type="similarity">
    <text evidence="2 6">Belongs to the 4-toluene sulfonate uptake permease (TSUP) (TC 2.A.102) family.</text>
</comment>
<keyword evidence="8" id="KW-1185">Reference proteome</keyword>
<gene>
    <name evidence="7" type="ORF">GKZ27_03980</name>
</gene>
<keyword evidence="6" id="KW-1003">Cell membrane</keyword>
<keyword evidence="3 6" id="KW-0812">Transmembrane</keyword>
<dbReference type="InterPro" id="IPR002781">
    <property type="entry name" value="TM_pro_TauE-like"/>
</dbReference>
<dbReference type="EMBL" id="WSRR01000006">
    <property type="protein sequence ID" value="MVX60621.1"/>
    <property type="molecule type" value="Genomic_DNA"/>
</dbReference>
<organism evidence="7 8">
    <name type="scientific">Adlercreutzia mucosicola</name>
    <dbReference type="NCBI Taxonomy" id="580026"/>
    <lineage>
        <taxon>Bacteria</taxon>
        <taxon>Bacillati</taxon>
        <taxon>Actinomycetota</taxon>
        <taxon>Coriobacteriia</taxon>
        <taxon>Eggerthellales</taxon>
        <taxon>Eggerthellaceae</taxon>
        <taxon>Adlercreutzia</taxon>
    </lineage>
</organism>
<dbReference type="OrthoDB" id="528320at2"/>
<feature type="transmembrane region" description="Helical" evidence="6">
    <location>
        <begin position="293"/>
        <end position="314"/>
    </location>
</feature>
<name>A0A6N8JL43_9ACTN</name>
<dbReference type="PANTHER" id="PTHR43701">
    <property type="entry name" value="MEMBRANE TRANSPORTER PROTEIN MJ0441-RELATED"/>
    <property type="match status" value="1"/>
</dbReference>
<evidence type="ECO:0000256" key="4">
    <source>
        <dbReference type="ARBA" id="ARBA00022989"/>
    </source>
</evidence>
<sequence>MAAVSLVVGLAVGVLAGLLGVGGGTLLVPIFKLGYAMDSIMCTATSLFTIIPTSVSGALSHLRNKTCIPRLGLAAGLGGAVTSPLGVWLATQSPDWAIMGAAALIIVYSATTMFRKALAAPKVPWRKKHFAAQSAGEQAGAVGDAVAAAAASVPSDADAPSASAAAEPASPAPARPLAPSLAAEKDAATVGPRELAIGVAIGLVAGLASGYVGVGGGFIMVPMMISIAHISMRVTSGTSLIAVMILAVPGTIAQALLGNINWIAGIAVACGSIPGAALGARLVPRVPERQLRFLFAGFLVVAALMLVVNQLGLWG</sequence>
<proteinExistence type="inferred from homology"/>
<protein>
    <recommendedName>
        <fullName evidence="6">Probable membrane transporter protein</fullName>
    </recommendedName>
</protein>
<evidence type="ECO:0000313" key="8">
    <source>
        <dbReference type="Proteomes" id="UP000463388"/>
    </source>
</evidence>
<dbReference type="Pfam" id="PF01925">
    <property type="entry name" value="TauE"/>
    <property type="match status" value="1"/>
</dbReference>
<keyword evidence="5 6" id="KW-0472">Membrane</keyword>
<comment type="subcellular location">
    <subcellularLocation>
        <location evidence="6">Cell membrane</location>
        <topology evidence="6">Multi-pass membrane protein</topology>
    </subcellularLocation>
    <subcellularLocation>
        <location evidence="1">Membrane</location>
        <topology evidence="1">Multi-pass membrane protein</topology>
    </subcellularLocation>
</comment>
<feature type="transmembrane region" description="Helical" evidence="6">
    <location>
        <begin position="96"/>
        <end position="118"/>
    </location>
</feature>
<evidence type="ECO:0000256" key="3">
    <source>
        <dbReference type="ARBA" id="ARBA00022692"/>
    </source>
</evidence>
<accession>A0A6N8JL43</accession>
<dbReference type="GO" id="GO:0005886">
    <property type="term" value="C:plasma membrane"/>
    <property type="evidence" value="ECO:0007669"/>
    <property type="project" value="UniProtKB-SubCell"/>
</dbReference>
<feature type="transmembrane region" description="Helical" evidence="6">
    <location>
        <begin position="195"/>
        <end position="221"/>
    </location>
</feature>
<feature type="transmembrane region" description="Helical" evidence="6">
    <location>
        <begin position="260"/>
        <end position="281"/>
    </location>
</feature>
<evidence type="ECO:0000256" key="1">
    <source>
        <dbReference type="ARBA" id="ARBA00004141"/>
    </source>
</evidence>
<feature type="transmembrane region" description="Helical" evidence="6">
    <location>
        <begin position="71"/>
        <end position="90"/>
    </location>
</feature>
<dbReference type="AlphaFoldDB" id="A0A6N8JL43"/>
<dbReference type="PANTHER" id="PTHR43701:SF2">
    <property type="entry name" value="MEMBRANE TRANSPORTER PROTEIN YJNA-RELATED"/>
    <property type="match status" value="1"/>
</dbReference>
<dbReference type="Proteomes" id="UP000463388">
    <property type="component" value="Unassembled WGS sequence"/>
</dbReference>
<comment type="caution">
    <text evidence="7">The sequence shown here is derived from an EMBL/GenBank/DDBJ whole genome shotgun (WGS) entry which is preliminary data.</text>
</comment>
<reference evidence="7 8" key="1">
    <citation type="submission" date="2019-12" db="EMBL/GenBank/DDBJ databases">
        <title>Microbes associate with the intestines of laboratory mice.</title>
        <authorList>
            <person name="Navarre W."/>
            <person name="Wong E."/>
        </authorList>
    </citation>
    <scope>NUCLEOTIDE SEQUENCE [LARGE SCALE GENOMIC DNA]</scope>
    <source>
        <strain evidence="7 8">NM66_B29</strain>
    </source>
</reference>
<feature type="transmembrane region" description="Helical" evidence="6">
    <location>
        <begin position="36"/>
        <end position="59"/>
    </location>
</feature>
<dbReference type="InterPro" id="IPR051598">
    <property type="entry name" value="TSUP/Inactive_protease-like"/>
</dbReference>